<dbReference type="AlphaFoldDB" id="R4UM34"/>
<name>R4UM34_COPFO</name>
<dbReference type="EMBL" id="KC632341">
    <property type="protein sequence ID" value="AGM32155.1"/>
    <property type="molecule type" value="mRNA"/>
</dbReference>
<reference evidence="1" key="1">
    <citation type="submission" date="2013-02" db="EMBL/GenBank/DDBJ databases">
        <title>Immune-Related transcriptome of Coptotermes formosanus Shiraki workers: the defense mechanism.</title>
        <authorList>
            <person name="Hussain A."/>
            <person name="Li Y.F."/>
            <person name="Wen S.Y."/>
        </authorList>
    </citation>
    <scope>NUCLEOTIDE SEQUENCE</scope>
</reference>
<evidence type="ECO:0000313" key="1">
    <source>
        <dbReference type="EMBL" id="AGM32155.1"/>
    </source>
</evidence>
<proteinExistence type="evidence at transcript level"/>
<organism evidence="1">
    <name type="scientific">Coptotermes formosanus</name>
    <name type="common">Formosan subterranean termite</name>
    <dbReference type="NCBI Taxonomy" id="36987"/>
    <lineage>
        <taxon>Eukaryota</taxon>
        <taxon>Metazoa</taxon>
        <taxon>Ecdysozoa</taxon>
        <taxon>Arthropoda</taxon>
        <taxon>Hexapoda</taxon>
        <taxon>Insecta</taxon>
        <taxon>Pterygota</taxon>
        <taxon>Neoptera</taxon>
        <taxon>Polyneoptera</taxon>
        <taxon>Dictyoptera</taxon>
        <taxon>Blattodea</taxon>
        <taxon>Blattoidea</taxon>
        <taxon>Termitoidae</taxon>
        <taxon>Rhinotermitidae</taxon>
        <taxon>Coptotermes</taxon>
    </lineage>
</organism>
<protein>
    <submittedName>
        <fullName evidence="1">Uncharacterized protein</fullName>
    </submittedName>
</protein>
<sequence length="54" mass="6011">MLSIKCVLLPFTFKGITPVLICLDAGIVPFNLILQVLYTNNAIIHNNFCSIFTI</sequence>
<accession>R4UM34</accession>